<feature type="compositionally biased region" description="Low complexity" evidence="1">
    <location>
        <begin position="8"/>
        <end position="25"/>
    </location>
</feature>
<reference evidence="3" key="1">
    <citation type="submission" date="2021-02" db="EMBL/GenBank/DDBJ databases">
        <authorList>
            <person name="Nowell W R."/>
        </authorList>
    </citation>
    <scope>NUCLEOTIDE SEQUENCE</scope>
</reference>
<gene>
    <name evidence="4" type="ORF">JBS370_LOCUS5530</name>
    <name evidence="3" type="ORF">ZHD862_LOCUS16162</name>
</gene>
<dbReference type="Proteomes" id="UP000663864">
    <property type="component" value="Unassembled WGS sequence"/>
</dbReference>
<comment type="caution">
    <text evidence="3">The sequence shown here is derived from an EMBL/GenBank/DDBJ whole genome shotgun (WGS) entry which is preliminary data.</text>
</comment>
<accession>A0A814M3I6</accession>
<feature type="domain" description="CUE" evidence="2">
    <location>
        <begin position="259"/>
        <end position="299"/>
    </location>
</feature>
<feature type="compositionally biased region" description="Polar residues" evidence="1">
    <location>
        <begin position="26"/>
        <end position="37"/>
    </location>
</feature>
<dbReference type="PANTHER" id="PTHR22529:SF1">
    <property type="entry name" value="EPITHELIAL-STROMAL INTERACTION PROTEIN 1"/>
    <property type="match status" value="1"/>
</dbReference>
<name>A0A814M3I6_9BILA</name>
<evidence type="ECO:0000313" key="4">
    <source>
        <dbReference type="EMBL" id="CAF3635851.1"/>
    </source>
</evidence>
<evidence type="ECO:0000256" key="1">
    <source>
        <dbReference type="SAM" id="MobiDB-lite"/>
    </source>
</evidence>
<dbReference type="CDD" id="cd14279">
    <property type="entry name" value="CUE"/>
    <property type="match status" value="1"/>
</dbReference>
<dbReference type="AlphaFoldDB" id="A0A814M3I6"/>
<dbReference type="PROSITE" id="PS51140">
    <property type="entry name" value="CUE"/>
    <property type="match status" value="1"/>
</dbReference>
<evidence type="ECO:0000313" key="3">
    <source>
        <dbReference type="EMBL" id="CAF1072763.1"/>
    </source>
</evidence>
<evidence type="ECO:0000313" key="5">
    <source>
        <dbReference type="Proteomes" id="UP000663864"/>
    </source>
</evidence>
<dbReference type="Proteomes" id="UP000663836">
    <property type="component" value="Unassembled WGS sequence"/>
</dbReference>
<proteinExistence type="predicted"/>
<dbReference type="InterPro" id="IPR026185">
    <property type="entry name" value="EPSTI1"/>
</dbReference>
<dbReference type="EMBL" id="CAJNOT010000754">
    <property type="protein sequence ID" value="CAF1072763.1"/>
    <property type="molecule type" value="Genomic_DNA"/>
</dbReference>
<evidence type="ECO:0000259" key="2">
    <source>
        <dbReference type="PROSITE" id="PS51140"/>
    </source>
</evidence>
<dbReference type="GO" id="GO:0043130">
    <property type="term" value="F:ubiquitin binding"/>
    <property type="evidence" value="ECO:0007669"/>
    <property type="project" value="InterPro"/>
</dbReference>
<dbReference type="InterPro" id="IPR003892">
    <property type="entry name" value="CUE"/>
</dbReference>
<dbReference type="EMBL" id="CAJOBD010000287">
    <property type="protein sequence ID" value="CAF3635851.1"/>
    <property type="molecule type" value="Genomic_DNA"/>
</dbReference>
<protein>
    <recommendedName>
        <fullName evidence="2">CUE domain-containing protein</fullName>
    </recommendedName>
</protein>
<organism evidence="3 5">
    <name type="scientific">Rotaria sordida</name>
    <dbReference type="NCBI Taxonomy" id="392033"/>
    <lineage>
        <taxon>Eukaryota</taxon>
        <taxon>Metazoa</taxon>
        <taxon>Spiralia</taxon>
        <taxon>Gnathifera</taxon>
        <taxon>Rotifera</taxon>
        <taxon>Eurotatoria</taxon>
        <taxon>Bdelloidea</taxon>
        <taxon>Philodinida</taxon>
        <taxon>Philodinidae</taxon>
        <taxon>Rotaria</taxon>
    </lineage>
</organism>
<dbReference type="PANTHER" id="PTHR22529">
    <property type="entry name" value="EPITHELIAL-STROMAL INTERACTION PROTEIN 1"/>
    <property type="match status" value="1"/>
</dbReference>
<feature type="compositionally biased region" description="Basic and acidic residues" evidence="1">
    <location>
        <begin position="169"/>
        <end position="180"/>
    </location>
</feature>
<sequence>MSRVCRNPPASTTRRPPATRPTQQSIPSTSPTNQTITRGARTSIRGPRTSIRGRALHTQRPQQERNDYDPYNENDGAKQEQHTVHVGEGYHMFTPSTTKREQMRRQAENEQRQYEAHVERTRLHDLHEVHRLGGDGLGQDEVRRRQAEKYRREKFERLEKSHQNQFVKKQQEENEIEAKKQAARQQSMENEKQNRVTQLHSMKPTVNQNDQGATGWTTEAREADRQETMDRFLNRFTRQYNDMNISSDENETKIHNDKSKSEKLSILREMLPQIDDQTLENYLEIYNDNIDAIVSDLAS</sequence>
<feature type="region of interest" description="Disordered" evidence="1">
    <location>
        <begin position="158"/>
        <end position="191"/>
    </location>
</feature>
<feature type="region of interest" description="Disordered" evidence="1">
    <location>
        <begin position="1"/>
        <end position="80"/>
    </location>
</feature>